<dbReference type="Proteomes" id="UP000827376">
    <property type="component" value="Segment"/>
</dbReference>
<dbReference type="EMBL" id="MZ334513">
    <property type="protein sequence ID" value="UBF21713.1"/>
    <property type="molecule type" value="Genomic_DNA"/>
</dbReference>
<reference evidence="2 3" key="1">
    <citation type="submission" date="2021-05" db="EMBL/GenBank/DDBJ databases">
        <title>Diversity, taxonomy and evolution of archaeal viruses of the class Caudoviricetes.</title>
        <authorList>
            <person name="Liu Y."/>
            <person name="Demina T.A."/>
            <person name="Roux S."/>
            <person name="Aiewsakun P."/>
            <person name="Kazlauskas D."/>
            <person name="Simmonds P."/>
            <person name="Prangishvili D."/>
            <person name="Oksanen H.M."/>
            <person name="Krupovic M."/>
        </authorList>
    </citation>
    <scope>NUCLEOTIDE SEQUENCE [LARGE SCALE GENOMIC DNA]</scope>
    <source>
        <strain evidence="2">HJTV-2/27</strain>
    </source>
</reference>
<keyword evidence="3" id="KW-1185">Reference proteome</keyword>
<evidence type="ECO:0000256" key="1">
    <source>
        <dbReference type="SAM" id="MobiDB-lite"/>
    </source>
</evidence>
<organism evidence="2 3">
    <name type="scientific">Haloarcula virus HJTV-2</name>
    <dbReference type="NCBI Taxonomy" id="2877986"/>
    <lineage>
        <taxon>Viruses</taxon>
        <taxon>Duplodnaviria</taxon>
        <taxon>Heunggongvirae</taxon>
        <taxon>Uroviricota</taxon>
        <taxon>Caudoviricetes</taxon>
        <taxon>Thumleimavirales</taxon>
        <taxon>Hafunaviridae</taxon>
        <taxon>Haloferacalesvirus</taxon>
        <taxon>Haloferacalesvirus thailandense</taxon>
        <taxon>Haloferacalesvirus HJTV2</taxon>
    </lineage>
</organism>
<accession>A0AAE9BX94</accession>
<proteinExistence type="predicted"/>
<evidence type="ECO:0000313" key="2">
    <source>
        <dbReference type="EMBL" id="UBF21713.1"/>
    </source>
</evidence>
<gene>
    <name evidence="2" type="ORF">HJTV-2_gp93</name>
</gene>
<sequence>MRTSNSERPPQSSSWTPTSQTMTGFSQANESRGPPRPPHSNRRELKT</sequence>
<name>A0AAE9BX94_9CAUD</name>
<feature type="region of interest" description="Disordered" evidence="1">
    <location>
        <begin position="1"/>
        <end position="47"/>
    </location>
</feature>
<protein>
    <submittedName>
        <fullName evidence="2">Uncharacterized protein</fullName>
    </submittedName>
</protein>
<feature type="compositionally biased region" description="Low complexity" evidence="1">
    <location>
        <begin position="9"/>
        <end position="23"/>
    </location>
</feature>
<evidence type="ECO:0000313" key="3">
    <source>
        <dbReference type="Proteomes" id="UP000827376"/>
    </source>
</evidence>